<evidence type="ECO:0000313" key="3">
    <source>
        <dbReference type="RefSeq" id="XP_007178405.1"/>
    </source>
</evidence>
<organism evidence="2 3">
    <name type="scientific">Balaenoptera acutorostrata</name>
    <name type="common">Common minke whale</name>
    <name type="synonym">Balaena rostrata</name>
    <dbReference type="NCBI Taxonomy" id="9767"/>
    <lineage>
        <taxon>Eukaryota</taxon>
        <taxon>Metazoa</taxon>
        <taxon>Chordata</taxon>
        <taxon>Craniata</taxon>
        <taxon>Vertebrata</taxon>
        <taxon>Euteleostomi</taxon>
        <taxon>Mammalia</taxon>
        <taxon>Eutheria</taxon>
        <taxon>Laurasiatheria</taxon>
        <taxon>Artiodactyla</taxon>
        <taxon>Whippomorpha</taxon>
        <taxon>Cetacea</taxon>
        <taxon>Mysticeti</taxon>
        <taxon>Balaenopteridae</taxon>
        <taxon>Balaenoptera</taxon>
    </lineage>
</organism>
<name>A0A383ZTG4_BALAC</name>
<gene>
    <name evidence="3" type="primary">LOC102997602</name>
</gene>
<accession>A0A383ZTG4</accession>
<dbReference type="RefSeq" id="XP_007178405.1">
    <property type="nucleotide sequence ID" value="XM_007178343.1"/>
</dbReference>
<evidence type="ECO:0000313" key="2">
    <source>
        <dbReference type="Proteomes" id="UP001652580"/>
    </source>
</evidence>
<dbReference type="GeneID" id="102997602"/>
<evidence type="ECO:0000256" key="1">
    <source>
        <dbReference type="SAM" id="MobiDB-lite"/>
    </source>
</evidence>
<keyword evidence="2" id="KW-1185">Reference proteome</keyword>
<protein>
    <submittedName>
        <fullName evidence="3">Uncharacterized protein LOC102997602</fullName>
    </submittedName>
</protein>
<dbReference type="Proteomes" id="UP001652580">
    <property type="component" value="Chromosome 3"/>
</dbReference>
<reference evidence="3" key="1">
    <citation type="submission" date="2025-08" db="UniProtKB">
        <authorList>
            <consortium name="RefSeq"/>
        </authorList>
    </citation>
    <scope>IDENTIFICATION</scope>
</reference>
<dbReference type="InParanoid" id="A0A383ZTG4"/>
<sequence>MYHFPLSEKYSTLVYELHPRQGLNLDSLYFDRPTPYRGQDKKSCRINLLLSPRPKSQQRRPGASLPLLRLQRPRCRGCSRCVIPSSETRTHKRRNARGQGAAPQGQEENICGFEGVLGPSRSAPPSRDPLPPPFSSWSVYISSPRRLLQKRAGKGMLIPQLRSTGLALFRNFARAPSLARFIELWTAQTAALTFFFFSSHDTMGTRNRDAGAGGLGPQRTLPLGAGLVSGPSLTARTAEPPLRQACGPARQTVPGRPETYAVRRPRGPTWCSLQRRFSAHQKPRLSSAVWAAR</sequence>
<dbReference type="KEGG" id="bacu:102997602"/>
<proteinExistence type="predicted"/>
<feature type="region of interest" description="Disordered" evidence="1">
    <location>
        <begin position="88"/>
        <end position="108"/>
    </location>
</feature>
<dbReference type="AlphaFoldDB" id="A0A383ZTG4"/>